<accession>A0A3N4J7Y4</accession>
<feature type="region of interest" description="Disordered" evidence="1">
    <location>
        <begin position="39"/>
        <end position="78"/>
    </location>
</feature>
<reference evidence="2 3" key="1">
    <citation type="journal article" date="2018" name="Nat. Ecol. Evol.">
        <title>Pezizomycetes genomes reveal the molecular basis of ectomycorrhizal truffle lifestyle.</title>
        <authorList>
            <person name="Murat C."/>
            <person name="Payen T."/>
            <person name="Noel B."/>
            <person name="Kuo A."/>
            <person name="Morin E."/>
            <person name="Chen J."/>
            <person name="Kohler A."/>
            <person name="Krizsan K."/>
            <person name="Balestrini R."/>
            <person name="Da Silva C."/>
            <person name="Montanini B."/>
            <person name="Hainaut M."/>
            <person name="Levati E."/>
            <person name="Barry K.W."/>
            <person name="Belfiori B."/>
            <person name="Cichocki N."/>
            <person name="Clum A."/>
            <person name="Dockter R.B."/>
            <person name="Fauchery L."/>
            <person name="Guy J."/>
            <person name="Iotti M."/>
            <person name="Le Tacon F."/>
            <person name="Lindquist E.A."/>
            <person name="Lipzen A."/>
            <person name="Malagnac F."/>
            <person name="Mello A."/>
            <person name="Molinier V."/>
            <person name="Miyauchi S."/>
            <person name="Poulain J."/>
            <person name="Riccioni C."/>
            <person name="Rubini A."/>
            <person name="Sitrit Y."/>
            <person name="Splivallo R."/>
            <person name="Traeger S."/>
            <person name="Wang M."/>
            <person name="Zifcakova L."/>
            <person name="Wipf D."/>
            <person name="Zambonelli A."/>
            <person name="Paolocci F."/>
            <person name="Nowrousian M."/>
            <person name="Ottonello S."/>
            <person name="Baldrian P."/>
            <person name="Spatafora J.W."/>
            <person name="Henrissat B."/>
            <person name="Nagy L.G."/>
            <person name="Aury J.M."/>
            <person name="Wincker P."/>
            <person name="Grigoriev I.V."/>
            <person name="Bonfante P."/>
            <person name="Martin F.M."/>
        </authorList>
    </citation>
    <scope>NUCLEOTIDE SEQUENCE [LARGE SCALE GENOMIC DNA]</scope>
    <source>
        <strain evidence="2 3">120613-1</strain>
    </source>
</reference>
<evidence type="ECO:0000313" key="2">
    <source>
        <dbReference type="EMBL" id="RPA94295.1"/>
    </source>
</evidence>
<organism evidence="2 3">
    <name type="scientific">Choiromyces venosus 120613-1</name>
    <dbReference type="NCBI Taxonomy" id="1336337"/>
    <lineage>
        <taxon>Eukaryota</taxon>
        <taxon>Fungi</taxon>
        <taxon>Dikarya</taxon>
        <taxon>Ascomycota</taxon>
        <taxon>Pezizomycotina</taxon>
        <taxon>Pezizomycetes</taxon>
        <taxon>Pezizales</taxon>
        <taxon>Tuberaceae</taxon>
        <taxon>Choiromyces</taxon>
    </lineage>
</organism>
<evidence type="ECO:0000256" key="1">
    <source>
        <dbReference type="SAM" id="MobiDB-lite"/>
    </source>
</evidence>
<evidence type="ECO:0000313" key="3">
    <source>
        <dbReference type="Proteomes" id="UP000276215"/>
    </source>
</evidence>
<name>A0A3N4J7Y4_9PEZI</name>
<proteinExistence type="predicted"/>
<feature type="compositionally biased region" description="Polar residues" evidence="1">
    <location>
        <begin position="59"/>
        <end position="78"/>
    </location>
</feature>
<dbReference type="EMBL" id="ML120439">
    <property type="protein sequence ID" value="RPA94295.1"/>
    <property type="molecule type" value="Genomic_DNA"/>
</dbReference>
<dbReference type="Proteomes" id="UP000276215">
    <property type="component" value="Unassembled WGS sequence"/>
</dbReference>
<dbReference type="AlphaFoldDB" id="A0A3N4J7Y4"/>
<gene>
    <name evidence="2" type="ORF">L873DRAFT_1443407</name>
</gene>
<protein>
    <submittedName>
        <fullName evidence="2">Uncharacterized protein</fullName>
    </submittedName>
</protein>
<sequence>MLSYPQTLVRWHILPQELFTSTVTRGACYPVQLIISMRNKQPSPKVIDRQRTPAKKPSIRQTTFHPSNSTTRQTPASQ</sequence>
<keyword evidence="3" id="KW-1185">Reference proteome</keyword>